<gene>
    <name evidence="2" type="ORF">LCGC14_2337360</name>
</gene>
<comment type="caution">
    <text evidence="2">The sequence shown here is derived from an EMBL/GenBank/DDBJ whole genome shotgun (WGS) entry which is preliminary data.</text>
</comment>
<protein>
    <submittedName>
        <fullName evidence="2">Uncharacterized protein</fullName>
    </submittedName>
</protein>
<feature type="region of interest" description="Disordered" evidence="1">
    <location>
        <begin position="1"/>
        <end position="23"/>
    </location>
</feature>
<accession>A0A0F9CD29</accession>
<name>A0A0F9CD29_9ZZZZ</name>
<proteinExistence type="predicted"/>
<feature type="compositionally biased region" description="Basic and acidic residues" evidence="1">
    <location>
        <begin position="1"/>
        <end position="12"/>
    </location>
</feature>
<sequence length="52" mass="6316">MVVKVTDDEKNSDSNTSWTQKALKVEKRENNNWMKKSLSREKIEDFREERKE</sequence>
<evidence type="ECO:0000313" key="2">
    <source>
        <dbReference type="EMBL" id="KKL47258.1"/>
    </source>
</evidence>
<reference evidence="2" key="1">
    <citation type="journal article" date="2015" name="Nature">
        <title>Complex archaea that bridge the gap between prokaryotes and eukaryotes.</title>
        <authorList>
            <person name="Spang A."/>
            <person name="Saw J.H."/>
            <person name="Jorgensen S.L."/>
            <person name="Zaremba-Niedzwiedzka K."/>
            <person name="Martijn J."/>
            <person name="Lind A.E."/>
            <person name="van Eijk R."/>
            <person name="Schleper C."/>
            <person name="Guy L."/>
            <person name="Ettema T.J."/>
        </authorList>
    </citation>
    <scope>NUCLEOTIDE SEQUENCE</scope>
</reference>
<dbReference type="AlphaFoldDB" id="A0A0F9CD29"/>
<evidence type="ECO:0000256" key="1">
    <source>
        <dbReference type="SAM" id="MobiDB-lite"/>
    </source>
</evidence>
<organism evidence="2">
    <name type="scientific">marine sediment metagenome</name>
    <dbReference type="NCBI Taxonomy" id="412755"/>
    <lineage>
        <taxon>unclassified sequences</taxon>
        <taxon>metagenomes</taxon>
        <taxon>ecological metagenomes</taxon>
    </lineage>
</organism>
<dbReference type="EMBL" id="LAZR01033731">
    <property type="protein sequence ID" value="KKL47258.1"/>
    <property type="molecule type" value="Genomic_DNA"/>
</dbReference>